<evidence type="ECO:0000256" key="1">
    <source>
        <dbReference type="SAM" id="Coils"/>
    </source>
</evidence>
<dbReference type="AlphaFoldDB" id="A0A9Q3HS99"/>
<feature type="signal peptide" evidence="2">
    <location>
        <begin position="1"/>
        <end position="28"/>
    </location>
</feature>
<protein>
    <submittedName>
        <fullName evidence="3">Uncharacterized protein</fullName>
    </submittedName>
</protein>
<keyword evidence="2" id="KW-0732">Signal</keyword>
<evidence type="ECO:0000313" key="4">
    <source>
        <dbReference type="Proteomes" id="UP000765509"/>
    </source>
</evidence>
<proteinExistence type="predicted"/>
<dbReference type="Proteomes" id="UP000765509">
    <property type="component" value="Unassembled WGS sequence"/>
</dbReference>
<keyword evidence="4" id="KW-1185">Reference proteome</keyword>
<feature type="chain" id="PRO_5040154786" evidence="2">
    <location>
        <begin position="29"/>
        <end position="512"/>
    </location>
</feature>
<comment type="caution">
    <text evidence="3">The sequence shown here is derived from an EMBL/GenBank/DDBJ whole genome shotgun (WGS) entry which is preliminary data.</text>
</comment>
<organism evidence="3 4">
    <name type="scientific">Austropuccinia psidii MF-1</name>
    <dbReference type="NCBI Taxonomy" id="1389203"/>
    <lineage>
        <taxon>Eukaryota</taxon>
        <taxon>Fungi</taxon>
        <taxon>Dikarya</taxon>
        <taxon>Basidiomycota</taxon>
        <taxon>Pucciniomycotina</taxon>
        <taxon>Pucciniomycetes</taxon>
        <taxon>Pucciniales</taxon>
        <taxon>Sphaerophragmiaceae</taxon>
        <taxon>Austropuccinia</taxon>
    </lineage>
</organism>
<dbReference type="EMBL" id="AVOT02023351">
    <property type="protein sequence ID" value="MBW0513324.1"/>
    <property type="molecule type" value="Genomic_DNA"/>
</dbReference>
<gene>
    <name evidence="3" type="ORF">O181_053039</name>
</gene>
<sequence length="512" mass="58267">MNIYITFKSWSTLFSLGLLLSWSRLNEGLINKEKEGVTFFNLPSGKDVSFLSERPDPRWNHPSLTSSARHVFYSAGLNIENNVDPTAYSISSMENFKSVCKEIDHSVQKGNVIHVEDGEADDHFASGIEVMDGTRPQMILLVGGLWKIRRANTEQVWKQYADKFDFEIPRIRTLEGELSEDKLADFDKNEGAGFEEKWRERLTHESLKNVAEYNQEVKEAKEEVQTLLRSNEFTTIVLKTAPREIIIEILKEPEFSKKVAIVWSQPIGMLKNGGFIGRFNWDQGKKASQALINLQIPIVATARTFGSLRKVVAVDKSMMPLYRKYAKFRGDFEGFDNIIRIGKTDGGVISKYLQSVAESFQQHIISEWQNKVEGLRKKEKEATDEKALKSIQYDLEEAQKLLGAKWAGITAKLQPGETFREFCLVDSYTNMVINKEVRESAIKQVLQVTLRTEQVGKETIILPRLDLGDSNGNVFLLSKWEDELITAKMQALINWLAMGEPARPKNIQSSSK</sequence>
<reference evidence="3" key="1">
    <citation type="submission" date="2021-03" db="EMBL/GenBank/DDBJ databases">
        <title>Draft genome sequence of rust myrtle Austropuccinia psidii MF-1, a brazilian biotype.</title>
        <authorList>
            <person name="Quecine M.C."/>
            <person name="Pachon D.M.R."/>
            <person name="Bonatelli M.L."/>
            <person name="Correr F.H."/>
            <person name="Franceschini L.M."/>
            <person name="Leite T.F."/>
            <person name="Margarido G.R.A."/>
            <person name="Almeida C.A."/>
            <person name="Ferrarezi J.A."/>
            <person name="Labate C.A."/>
        </authorList>
    </citation>
    <scope>NUCLEOTIDE SEQUENCE</scope>
    <source>
        <strain evidence="3">MF-1</strain>
    </source>
</reference>
<evidence type="ECO:0000256" key="2">
    <source>
        <dbReference type="SAM" id="SignalP"/>
    </source>
</evidence>
<evidence type="ECO:0000313" key="3">
    <source>
        <dbReference type="EMBL" id="MBW0513324.1"/>
    </source>
</evidence>
<accession>A0A9Q3HS99</accession>
<keyword evidence="1" id="KW-0175">Coiled coil</keyword>
<name>A0A9Q3HS99_9BASI</name>
<dbReference type="OrthoDB" id="2504536at2759"/>
<feature type="coiled-coil region" evidence="1">
    <location>
        <begin position="203"/>
        <end position="230"/>
    </location>
</feature>